<feature type="transmembrane region" description="Helical" evidence="7">
    <location>
        <begin position="253"/>
        <end position="272"/>
    </location>
</feature>
<feature type="transmembrane region" description="Helical" evidence="7">
    <location>
        <begin position="416"/>
        <end position="438"/>
    </location>
</feature>
<reference evidence="10 11" key="1">
    <citation type="journal article" date="2012" name="J. Bacteriol.">
        <title>Genome Sequence of Blastococcus saxobsidens DD2, a Stone-Inhabiting Bacterium.</title>
        <authorList>
            <person name="Chouaia B."/>
            <person name="Crotti E."/>
            <person name="Brusetti L."/>
            <person name="Daffonchio D."/>
            <person name="Essoussi I."/>
            <person name="Nouioui I."/>
            <person name="Sbissi I."/>
            <person name="Ghodhbane-Gtari F."/>
            <person name="Gtari M."/>
            <person name="Vacherie B."/>
            <person name="Barbe V."/>
            <person name="Medigue C."/>
            <person name="Gury J."/>
            <person name="Pujic P."/>
            <person name="Normand P."/>
        </authorList>
    </citation>
    <scope>NUCLEOTIDE SEQUENCE [LARGE SCALE GENOMIC DNA]</scope>
    <source>
        <strain evidence="10 11">DD2</strain>
    </source>
</reference>
<feature type="compositionally biased region" description="Basic residues" evidence="6">
    <location>
        <begin position="846"/>
        <end position="870"/>
    </location>
</feature>
<evidence type="ECO:0000256" key="5">
    <source>
        <dbReference type="ARBA" id="ARBA00023136"/>
    </source>
</evidence>
<organism evidence="10 11">
    <name type="scientific">Blastococcus saxobsidens (strain DD2)</name>
    <dbReference type="NCBI Taxonomy" id="1146883"/>
    <lineage>
        <taxon>Bacteria</taxon>
        <taxon>Bacillati</taxon>
        <taxon>Actinomycetota</taxon>
        <taxon>Actinomycetes</taxon>
        <taxon>Geodermatophilales</taxon>
        <taxon>Geodermatophilaceae</taxon>
        <taxon>Blastococcus</taxon>
    </lineage>
</organism>
<feature type="transmembrane region" description="Helical" evidence="7">
    <location>
        <begin position="329"/>
        <end position="346"/>
    </location>
</feature>
<dbReference type="KEGG" id="bsd:BLASA_1569"/>
<dbReference type="InterPro" id="IPR001279">
    <property type="entry name" value="Metallo-B-lactamas"/>
</dbReference>
<keyword evidence="2" id="KW-1003">Cell membrane</keyword>
<gene>
    <name evidence="10" type="ordered locus">BLASA_1569</name>
</gene>
<feature type="compositionally biased region" description="Basic residues" evidence="6">
    <location>
        <begin position="1021"/>
        <end position="1032"/>
    </location>
</feature>
<evidence type="ECO:0000256" key="1">
    <source>
        <dbReference type="ARBA" id="ARBA00004651"/>
    </source>
</evidence>
<dbReference type="Proteomes" id="UP000007517">
    <property type="component" value="Chromosome"/>
</dbReference>
<dbReference type="AlphaFoldDB" id="H6RLH1"/>
<evidence type="ECO:0000313" key="10">
    <source>
        <dbReference type="EMBL" id="CCG02497.1"/>
    </source>
</evidence>
<feature type="domain" description="Metallo-beta-lactamase" evidence="8">
    <location>
        <begin position="538"/>
        <end position="712"/>
    </location>
</feature>
<dbReference type="InterPro" id="IPR052159">
    <property type="entry name" value="Competence_DNA_uptake"/>
</dbReference>
<dbReference type="InterPro" id="IPR004477">
    <property type="entry name" value="ComEC_N"/>
</dbReference>
<accession>H6RLH1</accession>
<dbReference type="InterPro" id="IPR035681">
    <property type="entry name" value="ComA-like_MBL"/>
</dbReference>
<dbReference type="CDD" id="cd07731">
    <property type="entry name" value="ComA-like_MBL-fold"/>
    <property type="match status" value="1"/>
</dbReference>
<dbReference type="PANTHER" id="PTHR30619">
    <property type="entry name" value="DNA INTERNALIZATION/COMPETENCE PROTEIN COMEC/REC2"/>
    <property type="match status" value="1"/>
</dbReference>
<feature type="domain" description="ComEC/Rec2-related protein" evidence="9">
    <location>
        <begin position="232"/>
        <end position="497"/>
    </location>
</feature>
<feature type="compositionally biased region" description="Basic residues" evidence="6">
    <location>
        <begin position="975"/>
        <end position="986"/>
    </location>
</feature>
<dbReference type="EMBL" id="FO117623">
    <property type="protein sequence ID" value="CCG02497.1"/>
    <property type="molecule type" value="Genomic_DNA"/>
</dbReference>
<dbReference type="OrthoDB" id="7177610at2"/>
<keyword evidence="3 7" id="KW-0812">Transmembrane</keyword>
<dbReference type="NCBIfam" id="TIGR00360">
    <property type="entry name" value="ComEC_N-term"/>
    <property type="match status" value="1"/>
</dbReference>
<feature type="transmembrane region" description="Helical" evidence="7">
    <location>
        <begin position="68"/>
        <end position="87"/>
    </location>
</feature>
<evidence type="ECO:0000259" key="8">
    <source>
        <dbReference type="Pfam" id="PF00753"/>
    </source>
</evidence>
<sequence length="1032" mass="106226">MSDRRPPAGPPAPGRWHWLDLRLWPVAAAVWAVGLAAPFLPQHLLTAGAVGGIVTAAVVGARGRGAPAAIVLVVLAGTTVASGAAAVRAAAQEGSPLRAAAESGATADVTLTVRSDARRLTGPGGPRVLLDAEVTSLSDGGTVHRVRDAVLVFAPADGWTGALPGQVLRVRARVALPEVGDDVAAVLTARGPPERGAGPGAVQRAAGALRESLATASARVLDDRSGGLLPGLVVGDTRRMDEVLDEEFQRAGLAHLTAVSGANVAIVIACVLHPLRRRAVDRRVQAGVALVALVGFVVLARPSASVLRAGAMGAVTLFALASGRPRAALPALGAAVTVLLLAVPEFARDPGFALSVTATAAIVLLAPPWARRLRAGGWPAWAADAVSVSVAAGLATAPIVAGLNGTVSLVSVPANLLAVPAVTPATVFGLLAAPAGLVSPALGDALVWLAGWPVRWIVGVAERAAAAPDAVADWPGGTLGALLLAGVLLGAGWAFWRFPRLRPLGVAALVGLVVVAWPLRQRVDGWPPPGAVLVACDVGQGDALVLPVGAGRGILVDAGPDVAAVDRCLDRLGIDELPLVLLSHLDADHVGGLAGALTGRAVGEVAGGTLPPGDDRAPVVDELVRQAGSTRTVLVPGDRRTVAGVVLDVLAPEPRRATAAAESNDLSLVVRVTVRGLRLLLTGDLGADAETRLRRDGTDLRADVLKVPHHGSGDADPAFLAATGARIGLISVAADNSYGHPAPRLLGWLADAGMRVHRTDREGDLAVVGEEGDWGVVPRGSSGADAASERPATPWPHPTVPAPATRRTGGNGRRRVGPCTRACSPGRAHVAPAGGHRRGGAAAVPRGRRRPLRRPRPPPRRRGARARRARPAGGPAGRRARPVAVRRPPDGGGHRGARGGRCVDRLAHRLRQGPGSGPDARRRALRREAQRGPGEGVQGRGSRGGRLPEGQLGRRPHRLRAQRGAPAGRPDHPRCGHRAGRRHRGRPPVPVGRGQPARLRLRRQRRCRRRRPVPPGPGGGHRLHRRRAGADR</sequence>
<dbReference type="Gene3D" id="3.60.15.10">
    <property type="entry name" value="Ribonuclease Z/Hydroxyacylglutathione hydrolase-like"/>
    <property type="match status" value="1"/>
</dbReference>
<evidence type="ECO:0000256" key="2">
    <source>
        <dbReference type="ARBA" id="ARBA00022475"/>
    </source>
</evidence>
<proteinExistence type="predicted"/>
<evidence type="ECO:0000259" key="9">
    <source>
        <dbReference type="Pfam" id="PF03772"/>
    </source>
</evidence>
<evidence type="ECO:0000256" key="4">
    <source>
        <dbReference type="ARBA" id="ARBA00022989"/>
    </source>
</evidence>
<evidence type="ECO:0000256" key="6">
    <source>
        <dbReference type="SAM" id="MobiDB-lite"/>
    </source>
</evidence>
<keyword evidence="4 7" id="KW-1133">Transmembrane helix</keyword>
<feature type="transmembrane region" description="Helical" evidence="7">
    <location>
        <begin position="382"/>
        <end position="404"/>
    </location>
</feature>
<dbReference type="InterPro" id="IPR036866">
    <property type="entry name" value="RibonucZ/Hydroxyglut_hydro"/>
</dbReference>
<feature type="transmembrane region" description="Helical" evidence="7">
    <location>
        <begin position="284"/>
        <end position="300"/>
    </location>
</feature>
<feature type="compositionally biased region" description="Basic and acidic residues" evidence="6">
    <location>
        <begin position="919"/>
        <end position="930"/>
    </location>
</feature>
<feature type="transmembrane region" description="Helical" evidence="7">
    <location>
        <begin position="352"/>
        <end position="370"/>
    </location>
</feature>
<keyword evidence="5 7" id="KW-0472">Membrane</keyword>
<evidence type="ECO:0000256" key="3">
    <source>
        <dbReference type="ARBA" id="ARBA00022692"/>
    </source>
</evidence>
<feature type="transmembrane region" description="Helical" evidence="7">
    <location>
        <begin position="478"/>
        <end position="496"/>
    </location>
</feature>
<evidence type="ECO:0000313" key="11">
    <source>
        <dbReference type="Proteomes" id="UP000007517"/>
    </source>
</evidence>
<comment type="subcellular location">
    <subcellularLocation>
        <location evidence="1">Cell membrane</location>
        <topology evidence="1">Multi-pass membrane protein</topology>
    </subcellularLocation>
</comment>
<feature type="region of interest" description="Disordered" evidence="6">
    <location>
        <begin position="774"/>
        <end position="1032"/>
    </location>
</feature>
<dbReference type="PANTHER" id="PTHR30619:SF1">
    <property type="entry name" value="RECOMBINATION PROTEIN 2"/>
    <property type="match status" value="1"/>
</dbReference>
<dbReference type="Pfam" id="PF03772">
    <property type="entry name" value="Competence"/>
    <property type="match status" value="1"/>
</dbReference>
<feature type="compositionally biased region" description="Gly residues" evidence="6">
    <location>
        <begin position="933"/>
        <end position="944"/>
    </location>
</feature>
<feature type="transmembrane region" description="Helical" evidence="7">
    <location>
        <begin position="44"/>
        <end position="61"/>
    </location>
</feature>
<protein>
    <submittedName>
        <fullName evidence="10">ComEC/Rec2-related protein (Modular protein)</fullName>
    </submittedName>
</protein>
<reference evidence="11" key="2">
    <citation type="submission" date="2012-02" db="EMBL/GenBank/DDBJ databases">
        <title>Complete genome sequence of Blastococcus saxobsidens strain DD2.</title>
        <authorList>
            <person name="Genoscope."/>
        </authorList>
    </citation>
    <scope>NUCLEOTIDE SEQUENCE [LARGE SCALE GENOMIC DNA]</scope>
    <source>
        <strain evidence="11">DD2</strain>
    </source>
</reference>
<dbReference type="GO" id="GO:0005886">
    <property type="term" value="C:plasma membrane"/>
    <property type="evidence" value="ECO:0007669"/>
    <property type="project" value="UniProtKB-SubCell"/>
</dbReference>
<feature type="transmembrane region" description="Helical" evidence="7">
    <location>
        <begin position="503"/>
        <end position="519"/>
    </location>
</feature>
<dbReference type="Pfam" id="PF00753">
    <property type="entry name" value="Lactamase_B"/>
    <property type="match status" value="1"/>
</dbReference>
<feature type="compositionally biased region" description="Basic residues" evidence="6">
    <location>
        <begin position="999"/>
        <end position="1012"/>
    </location>
</feature>
<feature type="transmembrane region" description="Helical" evidence="7">
    <location>
        <begin position="21"/>
        <end position="38"/>
    </location>
</feature>
<dbReference type="SUPFAM" id="SSF56281">
    <property type="entry name" value="Metallo-hydrolase/oxidoreductase"/>
    <property type="match status" value="1"/>
</dbReference>
<feature type="compositionally biased region" description="Low complexity" evidence="6">
    <location>
        <begin position="825"/>
        <end position="845"/>
    </location>
</feature>
<dbReference type="STRING" id="1146883.BLASA_1569"/>
<dbReference type="HOGENOM" id="CLU_010363_4_0_11"/>
<dbReference type="eggNOG" id="COG2333">
    <property type="taxonomic scope" value="Bacteria"/>
</dbReference>
<name>H6RLH1_BLASD</name>
<evidence type="ECO:0000256" key="7">
    <source>
        <dbReference type="SAM" id="Phobius"/>
    </source>
</evidence>
<dbReference type="eggNOG" id="COG0658">
    <property type="taxonomic scope" value="Bacteria"/>
</dbReference>
<keyword evidence="11" id="KW-1185">Reference proteome</keyword>